<dbReference type="PROSITE" id="PS50157">
    <property type="entry name" value="ZINC_FINGER_C2H2_2"/>
    <property type="match status" value="1"/>
</dbReference>
<evidence type="ECO:0000256" key="4">
    <source>
        <dbReference type="ARBA" id="ARBA00022833"/>
    </source>
</evidence>
<dbReference type="Gene3D" id="3.30.160.60">
    <property type="entry name" value="Classic Zinc Finger"/>
    <property type="match status" value="1"/>
</dbReference>
<dbReference type="PANTHER" id="PTHR24403:SF94">
    <property type="entry name" value="KUMGANG"/>
    <property type="match status" value="1"/>
</dbReference>
<keyword evidence="1" id="KW-0479">Metal-binding</keyword>
<dbReference type="PANTHER" id="PTHR24403">
    <property type="entry name" value="ZINC FINGER PROTEIN"/>
    <property type="match status" value="1"/>
</dbReference>
<protein>
    <submittedName>
        <fullName evidence="8">Zinc finger protein ZFAT</fullName>
    </submittedName>
</protein>
<comment type="caution">
    <text evidence="8">The sequence shown here is derived from an EMBL/GenBank/DDBJ whole genome shotgun (WGS) entry which is preliminary data.</text>
</comment>
<feature type="region of interest" description="Disordered" evidence="6">
    <location>
        <begin position="98"/>
        <end position="132"/>
    </location>
</feature>
<dbReference type="Proteomes" id="UP000762676">
    <property type="component" value="Unassembled WGS sequence"/>
</dbReference>
<evidence type="ECO:0000256" key="1">
    <source>
        <dbReference type="ARBA" id="ARBA00022723"/>
    </source>
</evidence>
<reference evidence="8 9" key="1">
    <citation type="journal article" date="2021" name="Elife">
        <title>Chloroplast acquisition without the gene transfer in kleptoplastic sea slugs, Plakobranchus ocellatus.</title>
        <authorList>
            <person name="Maeda T."/>
            <person name="Takahashi S."/>
            <person name="Yoshida T."/>
            <person name="Shimamura S."/>
            <person name="Takaki Y."/>
            <person name="Nagai Y."/>
            <person name="Toyoda A."/>
            <person name="Suzuki Y."/>
            <person name="Arimoto A."/>
            <person name="Ishii H."/>
            <person name="Satoh N."/>
            <person name="Nishiyama T."/>
            <person name="Hasebe M."/>
            <person name="Maruyama T."/>
            <person name="Minagawa J."/>
            <person name="Obokata J."/>
            <person name="Shigenobu S."/>
        </authorList>
    </citation>
    <scope>NUCLEOTIDE SEQUENCE [LARGE SCALE GENOMIC DNA]</scope>
</reference>
<dbReference type="InterPro" id="IPR013087">
    <property type="entry name" value="Znf_C2H2_type"/>
</dbReference>
<name>A0AAV4I7X8_9GAST</name>
<dbReference type="SMART" id="SM00355">
    <property type="entry name" value="ZnF_C2H2"/>
    <property type="match status" value="5"/>
</dbReference>
<keyword evidence="9" id="KW-1185">Reference proteome</keyword>
<evidence type="ECO:0000259" key="7">
    <source>
        <dbReference type="PROSITE" id="PS50157"/>
    </source>
</evidence>
<gene>
    <name evidence="8" type="ORF">ElyMa_001183800</name>
</gene>
<evidence type="ECO:0000313" key="9">
    <source>
        <dbReference type="Proteomes" id="UP000762676"/>
    </source>
</evidence>
<accession>A0AAV4I7X8</accession>
<keyword evidence="4" id="KW-0862">Zinc</keyword>
<evidence type="ECO:0000256" key="3">
    <source>
        <dbReference type="ARBA" id="ARBA00022771"/>
    </source>
</evidence>
<dbReference type="InterPro" id="IPR050688">
    <property type="entry name" value="Zinc_finger/UBP_domain"/>
</dbReference>
<evidence type="ECO:0000256" key="5">
    <source>
        <dbReference type="PROSITE-ProRule" id="PRU00042"/>
    </source>
</evidence>
<dbReference type="GO" id="GO:0045944">
    <property type="term" value="P:positive regulation of transcription by RNA polymerase II"/>
    <property type="evidence" value="ECO:0007669"/>
    <property type="project" value="TreeGrafter"/>
</dbReference>
<dbReference type="GO" id="GO:0005634">
    <property type="term" value="C:nucleus"/>
    <property type="evidence" value="ECO:0007669"/>
    <property type="project" value="TreeGrafter"/>
</dbReference>
<keyword evidence="3 5" id="KW-0863">Zinc-finger</keyword>
<evidence type="ECO:0000256" key="6">
    <source>
        <dbReference type="SAM" id="MobiDB-lite"/>
    </source>
</evidence>
<organism evidence="8 9">
    <name type="scientific">Elysia marginata</name>
    <dbReference type="NCBI Taxonomy" id="1093978"/>
    <lineage>
        <taxon>Eukaryota</taxon>
        <taxon>Metazoa</taxon>
        <taxon>Spiralia</taxon>
        <taxon>Lophotrochozoa</taxon>
        <taxon>Mollusca</taxon>
        <taxon>Gastropoda</taxon>
        <taxon>Heterobranchia</taxon>
        <taxon>Euthyneura</taxon>
        <taxon>Panpulmonata</taxon>
        <taxon>Sacoglossa</taxon>
        <taxon>Placobranchoidea</taxon>
        <taxon>Plakobranchidae</taxon>
        <taxon>Elysia</taxon>
    </lineage>
</organism>
<dbReference type="GO" id="GO:0008270">
    <property type="term" value="F:zinc ion binding"/>
    <property type="evidence" value="ECO:0007669"/>
    <property type="project" value="UniProtKB-KW"/>
</dbReference>
<feature type="domain" description="C2H2-type" evidence="7">
    <location>
        <begin position="144"/>
        <end position="172"/>
    </location>
</feature>
<keyword evidence="2" id="KW-0677">Repeat</keyword>
<evidence type="ECO:0000313" key="8">
    <source>
        <dbReference type="EMBL" id="GFS04761.1"/>
    </source>
</evidence>
<sequence length="392" mass="44619">MSASDRFGRQDNQLANVREKRMETCFRDTQDKAALRCPWCVHFNSSRDGLSDHKRRHHRAIRLRCFLCEFSSRRIDRWASHMTNKHLIMETSSLVRVASEQRRSKSQLQQHDHGDVDISEQTQVDGDPGQNENNCVVDLSSSRFSCSLCGYSTSKQRKLTRHCGREHSQSMTEICSSQIPSETQALKDISIPKVKVKTDILTSTVKTDTPSLKHVTEISPLKVNKTPRVLTEISPLKVQTEIPSTKVLSEMFPLKIETGIHAPKVETEIPSPEILIEIPSSPEILTTEVSSSKFPINFPSSKNITETSLSQVLSEQQKEQSRIKCPYCDSLHATIKDITQHCRSFHAKDPPYPCPENQCEHRFKDVSGSHRYLKSHMAYVHELSRNEINALS</sequence>
<proteinExistence type="predicted"/>
<feature type="compositionally biased region" description="Polar residues" evidence="6">
    <location>
        <begin position="119"/>
        <end position="132"/>
    </location>
</feature>
<dbReference type="EMBL" id="BMAT01002326">
    <property type="protein sequence ID" value="GFS04761.1"/>
    <property type="molecule type" value="Genomic_DNA"/>
</dbReference>
<dbReference type="AlphaFoldDB" id="A0AAV4I7X8"/>
<evidence type="ECO:0000256" key="2">
    <source>
        <dbReference type="ARBA" id="ARBA00022737"/>
    </source>
</evidence>